<dbReference type="EMBL" id="JARQWQ010000076">
    <property type="protein sequence ID" value="KAK2553574.1"/>
    <property type="molecule type" value="Genomic_DNA"/>
</dbReference>
<organism evidence="2 3">
    <name type="scientific">Acropora cervicornis</name>
    <name type="common">Staghorn coral</name>
    <dbReference type="NCBI Taxonomy" id="6130"/>
    <lineage>
        <taxon>Eukaryota</taxon>
        <taxon>Metazoa</taxon>
        <taxon>Cnidaria</taxon>
        <taxon>Anthozoa</taxon>
        <taxon>Hexacorallia</taxon>
        <taxon>Scleractinia</taxon>
        <taxon>Astrocoeniina</taxon>
        <taxon>Acroporidae</taxon>
        <taxon>Acropora</taxon>
    </lineage>
</organism>
<evidence type="ECO:0000313" key="3">
    <source>
        <dbReference type="Proteomes" id="UP001249851"/>
    </source>
</evidence>
<comment type="caution">
    <text evidence="2">The sequence shown here is derived from an EMBL/GenBank/DDBJ whole genome shotgun (WGS) entry which is preliminary data.</text>
</comment>
<reference evidence="2" key="1">
    <citation type="journal article" date="2023" name="G3 (Bethesda)">
        <title>Whole genome assembly and annotation of the endangered Caribbean coral Acropora cervicornis.</title>
        <authorList>
            <person name="Selwyn J.D."/>
            <person name="Vollmer S.V."/>
        </authorList>
    </citation>
    <scope>NUCLEOTIDE SEQUENCE</scope>
    <source>
        <strain evidence="2">K2</strain>
    </source>
</reference>
<keyword evidence="3" id="KW-1185">Reference proteome</keyword>
<feature type="region of interest" description="Disordered" evidence="1">
    <location>
        <begin position="1"/>
        <end position="22"/>
    </location>
</feature>
<feature type="region of interest" description="Disordered" evidence="1">
    <location>
        <begin position="66"/>
        <end position="134"/>
    </location>
</feature>
<accession>A0AAD9Q2M0</accession>
<feature type="compositionally biased region" description="Polar residues" evidence="1">
    <location>
        <begin position="92"/>
        <end position="112"/>
    </location>
</feature>
<sequence>MKERQRHHYNKHTKSLKPISLGETVHMKLPGQRKWSAGTCAGKLDERSYIVKVGDVEYQRNRKQLVSGHEDPLTELADPSEPTPSPRGHPTVTANPQPANHTRVDAQNNVPPTGSPRRSGRVHKKPAWHKDYLM</sequence>
<dbReference type="AlphaFoldDB" id="A0AAD9Q2M0"/>
<evidence type="ECO:0000256" key="1">
    <source>
        <dbReference type="SAM" id="MobiDB-lite"/>
    </source>
</evidence>
<reference evidence="2" key="2">
    <citation type="journal article" date="2023" name="Science">
        <title>Genomic signatures of disease resistance in endangered staghorn corals.</title>
        <authorList>
            <person name="Vollmer S.V."/>
            <person name="Selwyn J.D."/>
            <person name="Despard B.A."/>
            <person name="Roesel C.L."/>
        </authorList>
    </citation>
    <scope>NUCLEOTIDE SEQUENCE</scope>
    <source>
        <strain evidence="2">K2</strain>
    </source>
</reference>
<name>A0AAD9Q2M0_ACRCE</name>
<evidence type="ECO:0000313" key="2">
    <source>
        <dbReference type="EMBL" id="KAK2553574.1"/>
    </source>
</evidence>
<feature type="compositionally biased region" description="Basic residues" evidence="1">
    <location>
        <begin position="118"/>
        <end position="127"/>
    </location>
</feature>
<proteinExistence type="predicted"/>
<dbReference type="PANTHER" id="PTHR33244">
    <property type="entry name" value="INTEGRASE CATALYTIC DOMAIN-CONTAINING PROTEIN-RELATED"/>
    <property type="match status" value="1"/>
</dbReference>
<feature type="compositionally biased region" description="Basic residues" evidence="1">
    <location>
        <begin position="1"/>
        <end position="15"/>
    </location>
</feature>
<gene>
    <name evidence="2" type="ORF">P5673_025065</name>
</gene>
<protein>
    <submittedName>
        <fullName evidence="2">Uncharacterized protein</fullName>
    </submittedName>
</protein>
<dbReference type="Proteomes" id="UP001249851">
    <property type="component" value="Unassembled WGS sequence"/>
</dbReference>
<dbReference type="PANTHER" id="PTHR33244:SF3">
    <property type="entry name" value="PEPTIDASE A2 DOMAIN-CONTAINING PROTEIN"/>
    <property type="match status" value="1"/>
</dbReference>